<organism evidence="2 3">
    <name type="scientific">Actinoplanes oblitus</name>
    <dbReference type="NCBI Taxonomy" id="3040509"/>
    <lineage>
        <taxon>Bacteria</taxon>
        <taxon>Bacillati</taxon>
        <taxon>Actinomycetota</taxon>
        <taxon>Actinomycetes</taxon>
        <taxon>Micromonosporales</taxon>
        <taxon>Micromonosporaceae</taxon>
        <taxon>Actinoplanes</taxon>
    </lineage>
</organism>
<protein>
    <submittedName>
        <fullName evidence="2">Peptidase inhibitor family I36 protein</fullName>
    </submittedName>
</protein>
<accession>A0ABY8W8V2</accession>
<dbReference type="InterPro" id="IPR006311">
    <property type="entry name" value="TAT_signal"/>
</dbReference>
<dbReference type="EMBL" id="CP126980">
    <property type="protein sequence ID" value="WIM93922.1"/>
    <property type="molecule type" value="Genomic_DNA"/>
</dbReference>
<dbReference type="Proteomes" id="UP001240150">
    <property type="component" value="Chromosome"/>
</dbReference>
<dbReference type="Pfam" id="PF03995">
    <property type="entry name" value="Inhibitor_I36"/>
    <property type="match status" value="1"/>
</dbReference>
<evidence type="ECO:0000313" key="3">
    <source>
        <dbReference type="Proteomes" id="UP001240150"/>
    </source>
</evidence>
<name>A0ABY8W8V2_9ACTN</name>
<feature type="signal peptide" evidence="1">
    <location>
        <begin position="1"/>
        <end position="30"/>
    </location>
</feature>
<keyword evidence="1" id="KW-0732">Signal</keyword>
<keyword evidence="3" id="KW-1185">Reference proteome</keyword>
<sequence length="139" mass="14682">MRGTRRGLVAAGLTTAVTLAGLAVTGPAQAASCPANSVCIYENRNLSGGYVQVYTSSGLVRRAIPVSWLYDCKWVHIAHGNASSGSNTTGFAFDLLYINPSNASQKRFIGRMAPHKSYNSFGSGDDDTNYIMSPGCGPE</sequence>
<proteinExistence type="predicted"/>
<gene>
    <name evidence="2" type="ORF">ACTOB_005916</name>
</gene>
<dbReference type="RefSeq" id="WP_284915125.1">
    <property type="nucleotide sequence ID" value="NZ_CP126980.1"/>
</dbReference>
<evidence type="ECO:0000256" key="1">
    <source>
        <dbReference type="SAM" id="SignalP"/>
    </source>
</evidence>
<evidence type="ECO:0000313" key="2">
    <source>
        <dbReference type="EMBL" id="WIM93922.1"/>
    </source>
</evidence>
<dbReference type="PROSITE" id="PS51318">
    <property type="entry name" value="TAT"/>
    <property type="match status" value="1"/>
</dbReference>
<reference evidence="2 3" key="1">
    <citation type="submission" date="2023-06" db="EMBL/GenBank/DDBJ databases">
        <authorList>
            <person name="Yushchuk O."/>
            <person name="Binda E."/>
            <person name="Ruckert-Reed C."/>
            <person name="Fedorenko V."/>
            <person name="Kalinowski J."/>
            <person name="Marinelli F."/>
        </authorList>
    </citation>
    <scope>NUCLEOTIDE SEQUENCE [LARGE SCALE GENOMIC DNA]</scope>
    <source>
        <strain evidence="2 3">NRRL 3884</strain>
    </source>
</reference>
<feature type="chain" id="PRO_5047038141" evidence="1">
    <location>
        <begin position="31"/>
        <end position="139"/>
    </location>
</feature>